<protein>
    <submittedName>
        <fullName evidence="2">Tissue factor pathway inhibitor 2-like</fullName>
    </submittedName>
</protein>
<accession>A0AC55CYJ5</accession>
<evidence type="ECO:0000313" key="1">
    <source>
        <dbReference type="Proteomes" id="UP000694863"/>
    </source>
</evidence>
<gene>
    <name evidence="2" type="primary">LOC101654395</name>
</gene>
<reference evidence="2" key="1">
    <citation type="submission" date="2025-08" db="UniProtKB">
        <authorList>
            <consortium name="RefSeq"/>
        </authorList>
    </citation>
    <scope>IDENTIFICATION</scope>
</reference>
<name>A0AC55CYJ5_ECHTE</name>
<dbReference type="RefSeq" id="XP_045144561.1">
    <property type="nucleotide sequence ID" value="XM_045288626.1"/>
</dbReference>
<dbReference type="Proteomes" id="UP000694863">
    <property type="component" value="Unplaced"/>
</dbReference>
<keyword evidence="1" id="KW-1185">Reference proteome</keyword>
<organism evidence="1 2">
    <name type="scientific">Echinops telfairi</name>
    <name type="common">Lesser hedgehog tenrec</name>
    <dbReference type="NCBI Taxonomy" id="9371"/>
    <lineage>
        <taxon>Eukaryota</taxon>
        <taxon>Metazoa</taxon>
        <taxon>Chordata</taxon>
        <taxon>Craniata</taxon>
        <taxon>Vertebrata</taxon>
        <taxon>Euteleostomi</taxon>
        <taxon>Mammalia</taxon>
        <taxon>Eutheria</taxon>
        <taxon>Afrotheria</taxon>
        <taxon>Tenrecidae</taxon>
        <taxon>Tenrecinae</taxon>
        <taxon>Echinops</taxon>
    </lineage>
</organism>
<proteinExistence type="predicted"/>
<evidence type="ECO:0000313" key="2">
    <source>
        <dbReference type="RefSeq" id="XP_045144561.1"/>
    </source>
</evidence>
<sequence>MNPACPLGLLIVSLLGTALGGFATLPDGNSLEVCFLPPEEGPCRARLPSYYYDKTTQSCQQFWYGGCHGNANNFILEEDCKQACGWIEKVPPNCLLEVSEKPCKNATKQYYFNLKSMTCEQVKSGNCLGNENSFPDKAACMRLCVSRRTLTKERKKSQRAFSVNRNLRTQNTQF</sequence>